<dbReference type="InterPro" id="IPR058627">
    <property type="entry name" value="MdtA-like_C"/>
</dbReference>
<keyword evidence="3" id="KW-0732">Signal</keyword>
<keyword evidence="8" id="KW-1185">Reference proteome</keyword>
<name>A0ABS1FW23_9FLAO</name>
<dbReference type="Pfam" id="PF25967">
    <property type="entry name" value="RND-MFP_C"/>
    <property type="match status" value="1"/>
</dbReference>
<dbReference type="Gene3D" id="2.40.50.100">
    <property type="match status" value="1"/>
</dbReference>
<dbReference type="PANTHER" id="PTHR30158:SF23">
    <property type="entry name" value="MULTIDRUG RESISTANCE PROTEIN MEXA"/>
    <property type="match status" value="1"/>
</dbReference>
<evidence type="ECO:0000259" key="6">
    <source>
        <dbReference type="Pfam" id="PF25967"/>
    </source>
</evidence>
<comment type="subcellular location">
    <subcellularLocation>
        <location evidence="1">Cell envelope</location>
    </subcellularLocation>
</comment>
<dbReference type="Gene3D" id="2.40.30.170">
    <property type="match status" value="1"/>
</dbReference>
<feature type="signal peptide" evidence="3">
    <location>
        <begin position="1"/>
        <end position="20"/>
    </location>
</feature>
<dbReference type="InterPro" id="IPR058625">
    <property type="entry name" value="MdtA-like_BSH"/>
</dbReference>
<dbReference type="PANTHER" id="PTHR30158">
    <property type="entry name" value="ACRA/E-RELATED COMPONENT OF DRUG EFFLUX TRANSPORTER"/>
    <property type="match status" value="1"/>
</dbReference>
<dbReference type="EMBL" id="JAENHK010000010">
    <property type="protein sequence ID" value="MBK1896641.1"/>
    <property type="molecule type" value="Genomic_DNA"/>
</dbReference>
<evidence type="ECO:0000256" key="3">
    <source>
        <dbReference type="SAM" id="SignalP"/>
    </source>
</evidence>
<comment type="similarity">
    <text evidence="2">Belongs to the membrane fusion protein (MFP) (TC 8.A.1) family.</text>
</comment>
<evidence type="ECO:0000259" key="5">
    <source>
        <dbReference type="Pfam" id="PF25944"/>
    </source>
</evidence>
<dbReference type="Gene3D" id="2.40.420.20">
    <property type="match status" value="1"/>
</dbReference>
<dbReference type="SUPFAM" id="SSF111369">
    <property type="entry name" value="HlyD-like secretion proteins"/>
    <property type="match status" value="1"/>
</dbReference>
<evidence type="ECO:0000313" key="7">
    <source>
        <dbReference type="EMBL" id="MBK1896641.1"/>
    </source>
</evidence>
<evidence type="ECO:0000256" key="1">
    <source>
        <dbReference type="ARBA" id="ARBA00004196"/>
    </source>
</evidence>
<sequence>MNYKKGYLVLLLTAAVFLQSCNSGKGQDGDNQMSALPTDFIQLQSGNADISSGYPGSIEGQDNVDIKAQVTGYLETVYVKEGQYVQKGQTLFRINPSVYNEQVNNSDAALKIALANQASAKLEVEKLKPLVEGNVVSEMQLKTAQASYAATTAQVAQAKSALGSSKINAGFAYIKAPVSGYIGRIVNRTGNLITPSDATPLTTLSDINTVNVYFAMNEADFLRYTKAKMASEDQTGNVELILPDGSTYAYKGKLENASGNFDRMTGSMQLKAIFQNPDKLLRAGGTARVKIHQSVEDVIKLPKTAVKDIQDKFFVYKLNPQNKVVMSPIEISGGTISDYFVSSGVKAGDKIAINRIDVLTDGALVLPQITHSKQN</sequence>
<protein>
    <submittedName>
        <fullName evidence="7">Efflux RND transporter periplasmic adaptor subunit</fullName>
    </submittedName>
</protein>
<dbReference type="Pfam" id="PF25944">
    <property type="entry name" value="Beta-barrel_RND"/>
    <property type="match status" value="1"/>
</dbReference>
<feature type="domain" description="Multidrug resistance protein MdtA-like C-terminal permuted SH3" evidence="6">
    <location>
        <begin position="298"/>
        <end position="357"/>
    </location>
</feature>
<proteinExistence type="inferred from homology"/>
<organism evidence="7 8">
    <name type="scientific">Chryseobacterium paridis</name>
    <dbReference type="NCBI Taxonomy" id="2800328"/>
    <lineage>
        <taxon>Bacteria</taxon>
        <taxon>Pseudomonadati</taxon>
        <taxon>Bacteroidota</taxon>
        <taxon>Flavobacteriia</taxon>
        <taxon>Flavobacteriales</taxon>
        <taxon>Weeksellaceae</taxon>
        <taxon>Chryseobacterium group</taxon>
        <taxon>Chryseobacterium</taxon>
    </lineage>
</organism>
<evidence type="ECO:0000313" key="8">
    <source>
        <dbReference type="Proteomes" id="UP000628669"/>
    </source>
</evidence>
<feature type="domain" description="Multidrug resistance protein MdtA-like barrel-sandwich hybrid" evidence="4">
    <location>
        <begin position="63"/>
        <end position="203"/>
    </location>
</feature>
<reference evidence="8" key="1">
    <citation type="submission" date="2021-01" db="EMBL/GenBank/DDBJ databases">
        <title>Genome public.</title>
        <authorList>
            <person name="Liu C."/>
            <person name="Sun Q."/>
        </authorList>
    </citation>
    <scope>NUCLEOTIDE SEQUENCE [LARGE SCALE GENOMIC DNA]</scope>
    <source>
        <strain evidence="8">YIM B02567</strain>
    </source>
</reference>
<feature type="chain" id="PRO_5047131824" evidence="3">
    <location>
        <begin position="21"/>
        <end position="375"/>
    </location>
</feature>
<dbReference type="Gene3D" id="1.10.287.470">
    <property type="entry name" value="Helix hairpin bin"/>
    <property type="match status" value="1"/>
</dbReference>
<dbReference type="Pfam" id="PF25917">
    <property type="entry name" value="BSH_RND"/>
    <property type="match status" value="1"/>
</dbReference>
<gene>
    <name evidence="7" type="ORF">JHL15_12815</name>
</gene>
<dbReference type="Proteomes" id="UP000628669">
    <property type="component" value="Unassembled WGS sequence"/>
</dbReference>
<evidence type="ECO:0000259" key="4">
    <source>
        <dbReference type="Pfam" id="PF25917"/>
    </source>
</evidence>
<dbReference type="RefSeq" id="WP_200246273.1">
    <property type="nucleotide sequence ID" value="NZ_JAENHK010000010.1"/>
</dbReference>
<accession>A0ABS1FW23</accession>
<comment type="caution">
    <text evidence="7">The sequence shown here is derived from an EMBL/GenBank/DDBJ whole genome shotgun (WGS) entry which is preliminary data.</text>
</comment>
<dbReference type="PROSITE" id="PS51257">
    <property type="entry name" value="PROKAR_LIPOPROTEIN"/>
    <property type="match status" value="1"/>
</dbReference>
<dbReference type="InterPro" id="IPR006143">
    <property type="entry name" value="RND_pump_MFP"/>
</dbReference>
<dbReference type="InterPro" id="IPR058626">
    <property type="entry name" value="MdtA-like_b-barrel"/>
</dbReference>
<dbReference type="NCBIfam" id="TIGR01730">
    <property type="entry name" value="RND_mfp"/>
    <property type="match status" value="1"/>
</dbReference>
<feature type="domain" description="Multidrug resistance protein MdtA-like beta-barrel" evidence="5">
    <location>
        <begin position="209"/>
        <end position="293"/>
    </location>
</feature>
<evidence type="ECO:0000256" key="2">
    <source>
        <dbReference type="ARBA" id="ARBA00009477"/>
    </source>
</evidence>